<dbReference type="AlphaFoldDB" id="A0AAV1LZR6"/>
<dbReference type="SUPFAM" id="SSF161070">
    <property type="entry name" value="SNF-like"/>
    <property type="match status" value="1"/>
</dbReference>
<feature type="transmembrane region" description="Helical" evidence="1">
    <location>
        <begin position="130"/>
        <end position="149"/>
    </location>
</feature>
<organism evidence="2 3">
    <name type="scientific">Parnassius mnemosyne</name>
    <name type="common">clouded apollo</name>
    <dbReference type="NCBI Taxonomy" id="213953"/>
    <lineage>
        <taxon>Eukaryota</taxon>
        <taxon>Metazoa</taxon>
        <taxon>Ecdysozoa</taxon>
        <taxon>Arthropoda</taxon>
        <taxon>Hexapoda</taxon>
        <taxon>Insecta</taxon>
        <taxon>Pterygota</taxon>
        <taxon>Neoptera</taxon>
        <taxon>Endopterygota</taxon>
        <taxon>Lepidoptera</taxon>
        <taxon>Glossata</taxon>
        <taxon>Ditrysia</taxon>
        <taxon>Papilionoidea</taxon>
        <taxon>Papilionidae</taxon>
        <taxon>Parnassiinae</taxon>
        <taxon>Parnassini</taxon>
        <taxon>Parnassius</taxon>
        <taxon>Driopa</taxon>
    </lineage>
</organism>
<gene>
    <name evidence="2" type="ORF">PARMNEM_LOCUS19133</name>
</gene>
<evidence type="ECO:0000313" key="3">
    <source>
        <dbReference type="Proteomes" id="UP001314205"/>
    </source>
</evidence>
<feature type="transmembrane region" description="Helical" evidence="1">
    <location>
        <begin position="397"/>
        <end position="417"/>
    </location>
</feature>
<protein>
    <submittedName>
        <fullName evidence="2">Uncharacterized protein</fullName>
    </submittedName>
</protein>
<accession>A0AAV1LZR6</accession>
<sequence>METLDYADNTKAASPLNWDAAITPTTSLDIDRSPFEQTLNHIRVVQQKKIHTDRPTIPATIFEKLAFYRAHVTVPNKTQITCMEEYMFNRYLWYHILNVFCKSLPNTYVYMFLSSYAPDHHFFLSKMAPIAYGCNWAIIISGFLYLISYTDFVALQFDYVISGIIYRNPWNRCPSRIIHSRNFSLSCYNLDEFTSLLQNETVIFKYAVYISSKREFFQMAPTSYFINRVYKNEENYFYFIFLWIVAAIHYKQLFKRHIWKVLNNVQMLLNVVYVLSFSHMVLTSTYFGTNNNNVTVLDDDPSHYLLVYTHNYRTYAFIRYVCLYENNYIILQDADLDVLSESMTAPPIVHVLTSRSTSHIQPDRDSIIMIISNSLYYIFRGWLSFKLKTYCESMVKAPLLFPVIYNSSPFFFLWPIYFSNFYFGDFFTIIFFTLSFMTEFLTIVITLQCLIEIIVCEWKWAKRKIVTVILIAIGIIYNLCSDILTRGILYIYSIGMVTLAEVLVIYCIYPFDRLVDDITFYYGTSPTRLRVLNFSLVPIFYARQMYNMYEGLFKVFEKFNNTNYKNILYFLSVPYLLGAVYAAFVCLFIKKKNIKCVFKPHSEWGPKDIETRRLRKQYDSRNYIGSQAPRNLSRYMIQKSRLESYKLDIKYDNVVRRSSLTSTEIHTEDEKKRK</sequence>
<keyword evidence="1" id="KW-0472">Membrane</keyword>
<evidence type="ECO:0000313" key="2">
    <source>
        <dbReference type="EMBL" id="CAK1600360.1"/>
    </source>
</evidence>
<evidence type="ECO:0000256" key="1">
    <source>
        <dbReference type="SAM" id="Phobius"/>
    </source>
</evidence>
<feature type="transmembrane region" description="Helical" evidence="1">
    <location>
        <begin position="465"/>
        <end position="484"/>
    </location>
</feature>
<dbReference type="Proteomes" id="UP001314205">
    <property type="component" value="Unassembled WGS sequence"/>
</dbReference>
<keyword evidence="1" id="KW-1133">Transmembrane helix</keyword>
<keyword evidence="1" id="KW-0812">Transmembrane</keyword>
<feature type="transmembrane region" description="Helical" evidence="1">
    <location>
        <begin position="265"/>
        <end position="287"/>
    </location>
</feature>
<feature type="transmembrane region" description="Helical" evidence="1">
    <location>
        <begin position="490"/>
        <end position="509"/>
    </location>
</feature>
<feature type="transmembrane region" description="Helical" evidence="1">
    <location>
        <begin position="429"/>
        <end position="453"/>
    </location>
</feature>
<feature type="transmembrane region" description="Helical" evidence="1">
    <location>
        <begin position="236"/>
        <end position="253"/>
    </location>
</feature>
<reference evidence="2 3" key="1">
    <citation type="submission" date="2023-11" db="EMBL/GenBank/DDBJ databases">
        <authorList>
            <person name="Hedman E."/>
            <person name="Englund M."/>
            <person name="Stromberg M."/>
            <person name="Nyberg Akerstrom W."/>
            <person name="Nylinder S."/>
            <person name="Jareborg N."/>
            <person name="Kallberg Y."/>
            <person name="Kronander E."/>
        </authorList>
    </citation>
    <scope>NUCLEOTIDE SEQUENCE [LARGE SCALE GENOMIC DNA]</scope>
</reference>
<keyword evidence="3" id="KW-1185">Reference proteome</keyword>
<dbReference type="InterPro" id="IPR037272">
    <property type="entry name" value="SNS_sf"/>
</dbReference>
<feature type="transmembrane region" description="Helical" evidence="1">
    <location>
        <begin position="566"/>
        <end position="589"/>
    </location>
</feature>
<dbReference type="EMBL" id="CAVLGL010000115">
    <property type="protein sequence ID" value="CAK1600360.1"/>
    <property type="molecule type" value="Genomic_DNA"/>
</dbReference>
<comment type="caution">
    <text evidence="2">The sequence shown here is derived from an EMBL/GenBank/DDBJ whole genome shotgun (WGS) entry which is preliminary data.</text>
</comment>
<proteinExistence type="predicted"/>
<name>A0AAV1LZR6_9NEOP</name>
<feature type="transmembrane region" description="Helical" evidence="1">
    <location>
        <begin position="529"/>
        <end position="546"/>
    </location>
</feature>